<organism evidence="1 2">
    <name type="scientific">Mycena indigotica</name>
    <dbReference type="NCBI Taxonomy" id="2126181"/>
    <lineage>
        <taxon>Eukaryota</taxon>
        <taxon>Fungi</taxon>
        <taxon>Dikarya</taxon>
        <taxon>Basidiomycota</taxon>
        <taxon>Agaricomycotina</taxon>
        <taxon>Agaricomycetes</taxon>
        <taxon>Agaricomycetidae</taxon>
        <taxon>Agaricales</taxon>
        <taxon>Marasmiineae</taxon>
        <taxon>Mycenaceae</taxon>
        <taxon>Mycena</taxon>
    </lineage>
</organism>
<proteinExistence type="predicted"/>
<accession>A0A8H6T2Y2</accession>
<comment type="caution">
    <text evidence="1">The sequence shown here is derived from an EMBL/GenBank/DDBJ whole genome shotgun (WGS) entry which is preliminary data.</text>
</comment>
<dbReference type="OrthoDB" id="3541472at2759"/>
<dbReference type="GeneID" id="59342362"/>
<dbReference type="EMBL" id="JACAZF010000003">
    <property type="protein sequence ID" value="KAF7309281.1"/>
    <property type="molecule type" value="Genomic_DNA"/>
</dbReference>
<evidence type="ECO:0000313" key="1">
    <source>
        <dbReference type="EMBL" id="KAF7309281.1"/>
    </source>
</evidence>
<dbReference type="RefSeq" id="XP_037222731.1">
    <property type="nucleotide sequence ID" value="XM_037359846.1"/>
</dbReference>
<dbReference type="Proteomes" id="UP000636479">
    <property type="component" value="Unassembled WGS sequence"/>
</dbReference>
<reference evidence="1" key="1">
    <citation type="submission" date="2020-05" db="EMBL/GenBank/DDBJ databases">
        <title>Mycena genomes resolve the evolution of fungal bioluminescence.</title>
        <authorList>
            <person name="Tsai I.J."/>
        </authorList>
    </citation>
    <scope>NUCLEOTIDE SEQUENCE</scope>
    <source>
        <strain evidence="1">171206Taipei</strain>
    </source>
</reference>
<keyword evidence="2" id="KW-1185">Reference proteome</keyword>
<evidence type="ECO:0000313" key="2">
    <source>
        <dbReference type="Proteomes" id="UP000636479"/>
    </source>
</evidence>
<gene>
    <name evidence="1" type="ORF">MIND_00298400</name>
</gene>
<sequence length="567" mass="61848">MALSSPFQGLYPELMEQIFAHTTPLLAFNQLQRLRTVCRAFEGALAPEFFATFQLVIDKDGVLVTREDMLEAIARGETGWARHARTLRVVVNNTGKYGASKVNTRLLESALRALPATQSASFRFTTLTLPSPIFSVILSHLAMTPEFVSLHAMLNCSSNIRWRPFTALLGTALLGYVPWPHFPGLKTLSLECNEISDNAGMLDLCDALKRAGSTGRLTALSVHAPAFTKSAIPSKVLSLSVLLGLLQPVGLQHLTVNPALFNTLSADSAGLPKLASLSQLTIRGLYPSGLHDPTMNDGAWMALAKAGARIKRLRVPGIDDGLAKYLTTYSGLEFIAVASAFDAGLGLRWSDAHNVHDPELEQQKMQRRAADVLRVEMLYDAFVGHAESLRVLSLPAPYAGCWTFRSPVAKAIGMLRELRLLVMSVDIEAIPDAIWPQPEHRVVIDADGVNAVECFVDTITRLPHLTHAALLKTLAPELRFARCGNPIDNHQNRAQKAIATAFAELKPMPVSPSQARNVGTSSPIVYSVSKLYFARFVEGKGKWEVLQSLPHTGGWSHDDGLPAFARV</sequence>
<dbReference type="AlphaFoldDB" id="A0A8H6T2Y2"/>
<protein>
    <submittedName>
        <fullName evidence="1">Uncharacterized protein</fullName>
    </submittedName>
</protein>
<name>A0A8H6T2Y2_9AGAR</name>